<organism evidence="2 3">
    <name type="scientific">Gemelliphila asaccharolytica</name>
    <dbReference type="NCBI Taxonomy" id="502393"/>
    <lineage>
        <taxon>Bacteria</taxon>
        <taxon>Bacillati</taxon>
        <taxon>Bacillota</taxon>
        <taxon>Bacilli</taxon>
        <taxon>Bacillales</taxon>
        <taxon>Gemellaceae</taxon>
        <taxon>Gemelliphila</taxon>
    </lineage>
</organism>
<name>A0ABR5TLC5_9BACL</name>
<protein>
    <submittedName>
        <fullName evidence="2">Adenylate cyclase</fullName>
    </submittedName>
</protein>
<dbReference type="InterPro" id="IPR023577">
    <property type="entry name" value="CYTH_domain"/>
</dbReference>
<dbReference type="RefSeq" id="WP_066130392.1">
    <property type="nucleotide sequence ID" value="NZ_KQ959896.1"/>
</dbReference>
<dbReference type="SUPFAM" id="SSF55154">
    <property type="entry name" value="CYTH-like phosphatases"/>
    <property type="match status" value="1"/>
</dbReference>
<dbReference type="PROSITE" id="PS51707">
    <property type="entry name" value="CYTH"/>
    <property type="match status" value="1"/>
</dbReference>
<gene>
    <name evidence="2" type="ORF">HMPREF1871_00873</name>
</gene>
<dbReference type="Gene3D" id="2.40.320.10">
    <property type="entry name" value="Hypothetical Protein Pfu-838710-001"/>
    <property type="match status" value="1"/>
</dbReference>
<dbReference type="Pfam" id="PF01928">
    <property type="entry name" value="CYTH"/>
    <property type="match status" value="1"/>
</dbReference>
<dbReference type="EMBL" id="LSDB01000048">
    <property type="protein sequence ID" value="KXB57318.1"/>
    <property type="molecule type" value="Genomic_DNA"/>
</dbReference>
<sequence length="188" mass="22761">MEEKEIEFKSLLTKEEYQKIYKYFNLKEEKNIINENYYYDDKKNTLKNNNIALRIRKNENKKEITLKIKKDKFNLEINNETNIEPIKKIDFKVCPQEISDKLKEIKCLEHLYLISEIVTFRKEKKLQTGLLVLDKTIFLNNKEDYELEFEVNDYELGQESFKNLLKELSINYKKSAPKIKRSLDFLKN</sequence>
<evidence type="ECO:0000313" key="2">
    <source>
        <dbReference type="EMBL" id="KXB57318.1"/>
    </source>
</evidence>
<evidence type="ECO:0000313" key="3">
    <source>
        <dbReference type="Proteomes" id="UP000070467"/>
    </source>
</evidence>
<reference evidence="2 3" key="1">
    <citation type="submission" date="2016-01" db="EMBL/GenBank/DDBJ databases">
        <authorList>
            <person name="Mitreva M."/>
            <person name="Pepin K.H."/>
            <person name="Mihindukulasuriya K.A."/>
            <person name="Fulton R."/>
            <person name="Fronick C."/>
            <person name="O'Laughlin M."/>
            <person name="Miner T."/>
            <person name="Herter B."/>
            <person name="Rosa B.A."/>
            <person name="Cordes M."/>
            <person name="Tomlinson C."/>
            <person name="Wollam A."/>
            <person name="Palsikar V.B."/>
            <person name="Mardis E.R."/>
            <person name="Wilson R.K."/>
        </authorList>
    </citation>
    <scope>NUCLEOTIDE SEQUENCE [LARGE SCALE GENOMIC DNA]</scope>
    <source>
        <strain evidence="2 3">KA00071</strain>
    </source>
</reference>
<comment type="caution">
    <text evidence="2">The sequence shown here is derived from an EMBL/GenBank/DDBJ whole genome shotgun (WGS) entry which is preliminary data.</text>
</comment>
<proteinExistence type="predicted"/>
<dbReference type="Proteomes" id="UP000070467">
    <property type="component" value="Unassembled WGS sequence"/>
</dbReference>
<evidence type="ECO:0000259" key="1">
    <source>
        <dbReference type="PROSITE" id="PS51707"/>
    </source>
</evidence>
<dbReference type="InterPro" id="IPR009195">
    <property type="entry name" value="Uncharacterised_YjbK"/>
</dbReference>
<accession>A0ABR5TLC5</accession>
<feature type="domain" description="CYTH" evidence="1">
    <location>
        <begin position="3"/>
        <end position="188"/>
    </location>
</feature>
<keyword evidence="3" id="KW-1185">Reference proteome</keyword>
<dbReference type="SMART" id="SM01118">
    <property type="entry name" value="CYTH"/>
    <property type="match status" value="1"/>
</dbReference>
<dbReference type="PIRSF" id="PIRSF012526">
    <property type="entry name" value="CYTH_UCP012526"/>
    <property type="match status" value="1"/>
</dbReference>
<dbReference type="InterPro" id="IPR033469">
    <property type="entry name" value="CYTH-like_dom_sf"/>
</dbReference>